<dbReference type="EMBL" id="LBVJ01000011">
    <property type="protein sequence ID" value="KKQ84020.1"/>
    <property type="molecule type" value="Genomic_DNA"/>
</dbReference>
<protein>
    <submittedName>
        <fullName evidence="1">Uncharacterized protein</fullName>
    </submittedName>
</protein>
<name>A0A0G0L811_9BACT</name>
<sequence length="82" mass="8932">MGREAAVKNPAKIRVANSQKIFGERANPIKENAVPIKLIKIMGFLPTLSDSLPHIGEKINCMKENDPAIRPIVNADAPKLST</sequence>
<dbReference type="Proteomes" id="UP000034710">
    <property type="component" value="Unassembled WGS sequence"/>
</dbReference>
<comment type="caution">
    <text evidence="1">The sequence shown here is derived from an EMBL/GenBank/DDBJ whole genome shotgun (WGS) entry which is preliminary data.</text>
</comment>
<evidence type="ECO:0000313" key="2">
    <source>
        <dbReference type="Proteomes" id="UP000034710"/>
    </source>
</evidence>
<organism evidence="1 2">
    <name type="scientific">Candidatus Woesebacteria bacterium GW2011_GWA1_38_8</name>
    <dbReference type="NCBI Taxonomy" id="1618547"/>
    <lineage>
        <taxon>Bacteria</taxon>
        <taxon>Candidatus Woeseibacteriota</taxon>
    </lineage>
</organism>
<accession>A0A0G0L811</accession>
<gene>
    <name evidence="1" type="ORF">UT06_C0011G0009</name>
</gene>
<reference evidence="1 2" key="1">
    <citation type="journal article" date="2015" name="Nature">
        <title>rRNA introns, odd ribosomes, and small enigmatic genomes across a large radiation of phyla.</title>
        <authorList>
            <person name="Brown C.T."/>
            <person name="Hug L.A."/>
            <person name="Thomas B.C."/>
            <person name="Sharon I."/>
            <person name="Castelle C.J."/>
            <person name="Singh A."/>
            <person name="Wilkins M.J."/>
            <person name="Williams K.H."/>
            <person name="Banfield J.F."/>
        </authorList>
    </citation>
    <scope>NUCLEOTIDE SEQUENCE [LARGE SCALE GENOMIC DNA]</scope>
</reference>
<evidence type="ECO:0000313" key="1">
    <source>
        <dbReference type="EMBL" id="KKQ84020.1"/>
    </source>
</evidence>
<dbReference type="AlphaFoldDB" id="A0A0G0L811"/>
<proteinExistence type="predicted"/>